<evidence type="ECO:0000256" key="5">
    <source>
        <dbReference type="ARBA" id="ARBA00023163"/>
    </source>
</evidence>
<keyword evidence="11" id="KW-1185">Reference proteome</keyword>
<dbReference type="AlphaFoldDB" id="A0A0Q9XGM9"/>
<dbReference type="InParanoid" id="A0A0Q9XGM9"/>
<dbReference type="InterPro" id="IPR001610">
    <property type="entry name" value="PAC"/>
</dbReference>
<evidence type="ECO:0000313" key="11">
    <source>
        <dbReference type="Proteomes" id="UP000009192"/>
    </source>
</evidence>
<dbReference type="PANTHER" id="PTHR23043">
    <property type="entry name" value="HYPOXIA-INDUCIBLE FACTOR 1 ALPHA"/>
    <property type="match status" value="1"/>
</dbReference>
<dbReference type="Gene3D" id="4.10.280.10">
    <property type="entry name" value="Helix-loop-helix DNA-binding domain"/>
    <property type="match status" value="1"/>
</dbReference>
<dbReference type="SMART" id="SM00091">
    <property type="entry name" value="PAS"/>
    <property type="match status" value="2"/>
</dbReference>
<dbReference type="PROSITE" id="PS50112">
    <property type="entry name" value="PAS"/>
    <property type="match status" value="2"/>
</dbReference>
<dbReference type="Pfam" id="PF00989">
    <property type="entry name" value="PAS"/>
    <property type="match status" value="1"/>
</dbReference>
<feature type="compositionally biased region" description="Low complexity" evidence="7">
    <location>
        <begin position="655"/>
        <end position="672"/>
    </location>
</feature>
<keyword evidence="5" id="KW-0804">Transcription</keyword>
<dbReference type="GO" id="GO:0000977">
    <property type="term" value="F:RNA polymerase II transcription regulatory region sequence-specific DNA binding"/>
    <property type="evidence" value="ECO:0007669"/>
    <property type="project" value="TreeGrafter"/>
</dbReference>
<gene>
    <name evidence="10" type="primary">Dmoj\GI16736</name>
    <name evidence="10" type="ORF">Dmoj_GI16736</name>
</gene>
<dbReference type="GO" id="GO:0046983">
    <property type="term" value="F:protein dimerization activity"/>
    <property type="evidence" value="ECO:0007669"/>
    <property type="project" value="InterPro"/>
</dbReference>
<evidence type="ECO:0000256" key="7">
    <source>
        <dbReference type="SAM" id="MobiDB-lite"/>
    </source>
</evidence>
<dbReference type="EMBL" id="CH933816">
    <property type="protein sequence ID" value="KRG07643.1"/>
    <property type="molecule type" value="Genomic_DNA"/>
</dbReference>
<dbReference type="SMART" id="SM00086">
    <property type="entry name" value="PAC"/>
    <property type="match status" value="1"/>
</dbReference>
<dbReference type="InterPro" id="IPR036638">
    <property type="entry name" value="HLH_DNA-bd_sf"/>
</dbReference>
<dbReference type="SUPFAM" id="SSF55785">
    <property type="entry name" value="PYP-like sensor domain (PAS domain)"/>
    <property type="match status" value="2"/>
</dbReference>
<dbReference type="FunFam" id="4.10.280.10:FF:000007">
    <property type="entry name" value="single-minded homolog 1 isoform X1"/>
    <property type="match status" value="1"/>
</dbReference>
<protein>
    <submittedName>
        <fullName evidence="10">Uncharacterized protein, isoform H</fullName>
    </submittedName>
</protein>
<dbReference type="InterPro" id="IPR013655">
    <property type="entry name" value="PAS_fold_3"/>
</dbReference>
<dbReference type="InterPro" id="IPR011598">
    <property type="entry name" value="bHLH_dom"/>
</dbReference>
<feature type="region of interest" description="Disordered" evidence="7">
    <location>
        <begin position="655"/>
        <end position="797"/>
    </location>
</feature>
<evidence type="ECO:0000259" key="8">
    <source>
        <dbReference type="PROSITE" id="PS50112"/>
    </source>
</evidence>
<dbReference type="GO" id="GO:0005634">
    <property type="term" value="C:nucleus"/>
    <property type="evidence" value="ECO:0007669"/>
    <property type="project" value="UniProtKB-SubCell"/>
</dbReference>
<keyword evidence="3" id="KW-0805">Transcription regulation</keyword>
<evidence type="ECO:0000256" key="1">
    <source>
        <dbReference type="ARBA" id="ARBA00004123"/>
    </source>
</evidence>
<reference evidence="10 11" key="1">
    <citation type="journal article" date="2007" name="Nature">
        <title>Evolution of genes and genomes on the Drosophila phylogeny.</title>
        <authorList>
            <consortium name="Drosophila 12 Genomes Consortium"/>
            <person name="Clark A.G."/>
            <person name="Eisen M.B."/>
            <person name="Smith D.R."/>
            <person name="Bergman C.M."/>
            <person name="Oliver B."/>
            <person name="Markow T.A."/>
            <person name="Kaufman T.C."/>
            <person name="Kellis M."/>
            <person name="Gelbart W."/>
            <person name="Iyer V.N."/>
            <person name="Pollard D.A."/>
            <person name="Sackton T.B."/>
            <person name="Larracuente A.M."/>
            <person name="Singh N.D."/>
            <person name="Abad J.P."/>
            <person name="Abt D.N."/>
            <person name="Adryan B."/>
            <person name="Aguade M."/>
            <person name="Akashi H."/>
            <person name="Anderson W.W."/>
            <person name="Aquadro C.F."/>
            <person name="Ardell D.H."/>
            <person name="Arguello R."/>
            <person name="Artieri C.G."/>
            <person name="Barbash D.A."/>
            <person name="Barker D."/>
            <person name="Barsanti P."/>
            <person name="Batterham P."/>
            <person name="Batzoglou S."/>
            <person name="Begun D."/>
            <person name="Bhutkar A."/>
            <person name="Blanco E."/>
            <person name="Bosak S.A."/>
            <person name="Bradley R.K."/>
            <person name="Brand A.D."/>
            <person name="Brent M.R."/>
            <person name="Brooks A.N."/>
            <person name="Brown R.H."/>
            <person name="Butlin R.K."/>
            <person name="Caggese C."/>
            <person name="Calvi B.R."/>
            <person name="Bernardo de Carvalho A."/>
            <person name="Caspi A."/>
            <person name="Castrezana S."/>
            <person name="Celniker S.E."/>
            <person name="Chang J.L."/>
            <person name="Chapple C."/>
            <person name="Chatterji S."/>
            <person name="Chinwalla A."/>
            <person name="Civetta A."/>
            <person name="Clifton S.W."/>
            <person name="Comeron J.M."/>
            <person name="Costello J.C."/>
            <person name="Coyne J.A."/>
            <person name="Daub J."/>
            <person name="David R.G."/>
            <person name="Delcher A.L."/>
            <person name="Delehaunty K."/>
            <person name="Do C.B."/>
            <person name="Ebling H."/>
            <person name="Edwards K."/>
            <person name="Eickbush T."/>
            <person name="Evans J.D."/>
            <person name="Filipski A."/>
            <person name="Findeiss S."/>
            <person name="Freyhult E."/>
            <person name="Fulton L."/>
            <person name="Fulton R."/>
            <person name="Garcia A.C."/>
            <person name="Gardiner A."/>
            <person name="Garfield D.A."/>
            <person name="Garvin B.E."/>
            <person name="Gibson G."/>
            <person name="Gilbert D."/>
            <person name="Gnerre S."/>
            <person name="Godfrey J."/>
            <person name="Good R."/>
            <person name="Gotea V."/>
            <person name="Gravely B."/>
            <person name="Greenberg A.J."/>
            <person name="Griffiths-Jones S."/>
            <person name="Gross S."/>
            <person name="Guigo R."/>
            <person name="Gustafson E.A."/>
            <person name="Haerty W."/>
            <person name="Hahn M.W."/>
            <person name="Halligan D.L."/>
            <person name="Halpern A.L."/>
            <person name="Halter G.M."/>
            <person name="Han M.V."/>
            <person name="Heger A."/>
            <person name="Hillier L."/>
            <person name="Hinrichs A.S."/>
            <person name="Holmes I."/>
            <person name="Hoskins R.A."/>
            <person name="Hubisz M.J."/>
            <person name="Hultmark D."/>
            <person name="Huntley M.A."/>
            <person name="Jaffe D.B."/>
            <person name="Jagadeeshan S."/>
            <person name="Jeck W.R."/>
            <person name="Johnson J."/>
            <person name="Jones C.D."/>
            <person name="Jordan W.C."/>
            <person name="Karpen G.H."/>
            <person name="Kataoka E."/>
            <person name="Keightley P.D."/>
            <person name="Kheradpour P."/>
            <person name="Kirkness E.F."/>
            <person name="Koerich L.B."/>
            <person name="Kristiansen K."/>
            <person name="Kudrna D."/>
            <person name="Kulathinal R.J."/>
            <person name="Kumar S."/>
            <person name="Kwok R."/>
            <person name="Lander E."/>
            <person name="Langley C.H."/>
            <person name="Lapoint R."/>
            <person name="Lazzaro B.P."/>
            <person name="Lee S.J."/>
            <person name="Levesque L."/>
            <person name="Li R."/>
            <person name="Lin C.F."/>
            <person name="Lin M.F."/>
            <person name="Lindblad-Toh K."/>
            <person name="Llopart A."/>
            <person name="Long M."/>
            <person name="Low L."/>
            <person name="Lozovsky E."/>
            <person name="Lu J."/>
            <person name="Luo M."/>
            <person name="Machado C.A."/>
            <person name="Makalowski W."/>
            <person name="Marzo M."/>
            <person name="Matsuda M."/>
            <person name="Matzkin L."/>
            <person name="McAllister B."/>
            <person name="McBride C.S."/>
            <person name="McKernan B."/>
            <person name="McKernan K."/>
            <person name="Mendez-Lago M."/>
            <person name="Minx P."/>
            <person name="Mollenhauer M.U."/>
            <person name="Montooth K."/>
            <person name="Mount S.M."/>
            <person name="Mu X."/>
            <person name="Myers E."/>
            <person name="Negre B."/>
            <person name="Newfeld S."/>
            <person name="Nielsen R."/>
            <person name="Noor M.A."/>
            <person name="O'Grady P."/>
            <person name="Pachter L."/>
            <person name="Papaceit M."/>
            <person name="Parisi M.J."/>
            <person name="Parisi M."/>
            <person name="Parts L."/>
            <person name="Pedersen J.S."/>
            <person name="Pesole G."/>
            <person name="Phillippy A.M."/>
            <person name="Ponting C.P."/>
            <person name="Pop M."/>
            <person name="Porcelli D."/>
            <person name="Powell J.R."/>
            <person name="Prohaska S."/>
            <person name="Pruitt K."/>
            <person name="Puig M."/>
            <person name="Quesneville H."/>
            <person name="Ram K.R."/>
            <person name="Rand D."/>
            <person name="Rasmussen M.D."/>
            <person name="Reed L.K."/>
            <person name="Reenan R."/>
            <person name="Reily A."/>
            <person name="Remington K.A."/>
            <person name="Rieger T.T."/>
            <person name="Ritchie M.G."/>
            <person name="Robin C."/>
            <person name="Rogers Y.H."/>
            <person name="Rohde C."/>
            <person name="Rozas J."/>
            <person name="Rubenfield M.J."/>
            <person name="Ruiz A."/>
            <person name="Russo S."/>
            <person name="Salzberg S.L."/>
            <person name="Sanchez-Gracia A."/>
            <person name="Saranga D.J."/>
            <person name="Sato H."/>
            <person name="Schaeffer S.W."/>
            <person name="Schatz M.C."/>
            <person name="Schlenke T."/>
            <person name="Schwartz R."/>
            <person name="Segarra C."/>
            <person name="Singh R.S."/>
            <person name="Sirot L."/>
            <person name="Sirota M."/>
            <person name="Sisneros N.B."/>
            <person name="Smith C.D."/>
            <person name="Smith T.F."/>
            <person name="Spieth J."/>
            <person name="Stage D.E."/>
            <person name="Stark A."/>
            <person name="Stephan W."/>
            <person name="Strausberg R.L."/>
            <person name="Strempel S."/>
            <person name="Sturgill D."/>
            <person name="Sutton G."/>
            <person name="Sutton G.G."/>
            <person name="Tao W."/>
            <person name="Teichmann S."/>
            <person name="Tobari Y.N."/>
            <person name="Tomimura Y."/>
            <person name="Tsolas J.M."/>
            <person name="Valente V.L."/>
            <person name="Venter E."/>
            <person name="Venter J.C."/>
            <person name="Vicario S."/>
            <person name="Vieira F.G."/>
            <person name="Vilella A.J."/>
            <person name="Villasante A."/>
            <person name="Walenz B."/>
            <person name="Wang J."/>
            <person name="Wasserman M."/>
            <person name="Watts T."/>
            <person name="Wilson D."/>
            <person name="Wilson R.K."/>
            <person name="Wing R.A."/>
            <person name="Wolfner M.F."/>
            <person name="Wong A."/>
            <person name="Wong G.K."/>
            <person name="Wu C.I."/>
            <person name="Wu G."/>
            <person name="Yamamoto D."/>
            <person name="Yang H.P."/>
            <person name="Yang S.P."/>
            <person name="Yorke J.A."/>
            <person name="Yoshida K."/>
            <person name="Zdobnov E."/>
            <person name="Zhang P."/>
            <person name="Zhang Y."/>
            <person name="Zimin A.V."/>
            <person name="Baldwin J."/>
            <person name="Abdouelleil A."/>
            <person name="Abdulkadir J."/>
            <person name="Abebe A."/>
            <person name="Abera B."/>
            <person name="Abreu J."/>
            <person name="Acer S.C."/>
            <person name="Aftuck L."/>
            <person name="Alexander A."/>
            <person name="An P."/>
            <person name="Anderson E."/>
            <person name="Anderson S."/>
            <person name="Arachi H."/>
            <person name="Azer M."/>
            <person name="Bachantsang P."/>
            <person name="Barry A."/>
            <person name="Bayul T."/>
            <person name="Berlin A."/>
            <person name="Bessette D."/>
            <person name="Bloom T."/>
            <person name="Blye J."/>
            <person name="Boguslavskiy L."/>
            <person name="Bonnet C."/>
            <person name="Boukhgalter B."/>
            <person name="Bourzgui I."/>
            <person name="Brown A."/>
            <person name="Cahill P."/>
            <person name="Channer S."/>
            <person name="Cheshatsang Y."/>
            <person name="Chuda L."/>
            <person name="Citroen M."/>
            <person name="Collymore A."/>
            <person name="Cooke P."/>
            <person name="Costello M."/>
            <person name="D'Aco K."/>
            <person name="Daza R."/>
            <person name="De Haan G."/>
            <person name="DeGray S."/>
            <person name="DeMaso C."/>
            <person name="Dhargay N."/>
            <person name="Dooley K."/>
            <person name="Dooley E."/>
            <person name="Doricent M."/>
            <person name="Dorje P."/>
            <person name="Dorjee K."/>
            <person name="Dupes A."/>
            <person name="Elong R."/>
            <person name="Falk J."/>
            <person name="Farina A."/>
            <person name="Faro S."/>
            <person name="Ferguson D."/>
            <person name="Fisher S."/>
            <person name="Foley C.D."/>
            <person name="Franke A."/>
            <person name="Friedrich D."/>
            <person name="Gadbois L."/>
            <person name="Gearin G."/>
            <person name="Gearin C.R."/>
            <person name="Giannoukos G."/>
            <person name="Goode T."/>
            <person name="Graham J."/>
            <person name="Grandbois E."/>
            <person name="Grewal S."/>
            <person name="Gyaltsen K."/>
            <person name="Hafez N."/>
            <person name="Hagos B."/>
            <person name="Hall J."/>
            <person name="Henson C."/>
            <person name="Hollinger A."/>
            <person name="Honan T."/>
            <person name="Huard M.D."/>
            <person name="Hughes L."/>
            <person name="Hurhula B."/>
            <person name="Husby M.E."/>
            <person name="Kamat A."/>
            <person name="Kanga B."/>
            <person name="Kashin S."/>
            <person name="Khazanovich D."/>
            <person name="Kisner P."/>
            <person name="Lance K."/>
            <person name="Lara M."/>
            <person name="Lee W."/>
            <person name="Lennon N."/>
            <person name="Letendre F."/>
            <person name="LeVine R."/>
            <person name="Lipovsky A."/>
            <person name="Liu X."/>
            <person name="Liu J."/>
            <person name="Liu S."/>
            <person name="Lokyitsang T."/>
            <person name="Lokyitsang Y."/>
            <person name="Lubonja R."/>
            <person name="Lui A."/>
            <person name="MacDonald P."/>
            <person name="Magnisalis V."/>
            <person name="Maru K."/>
            <person name="Matthews C."/>
            <person name="McCusker W."/>
            <person name="McDonough S."/>
            <person name="Mehta T."/>
            <person name="Meldrim J."/>
            <person name="Meneus L."/>
            <person name="Mihai O."/>
            <person name="Mihalev A."/>
            <person name="Mihova T."/>
            <person name="Mittelman R."/>
            <person name="Mlenga V."/>
            <person name="Montmayeur A."/>
            <person name="Mulrain L."/>
            <person name="Navidi A."/>
            <person name="Naylor J."/>
            <person name="Negash T."/>
            <person name="Nguyen T."/>
            <person name="Nguyen N."/>
            <person name="Nicol R."/>
            <person name="Norbu C."/>
            <person name="Norbu N."/>
            <person name="Novod N."/>
            <person name="O'Neill B."/>
            <person name="Osman S."/>
            <person name="Markiewicz E."/>
            <person name="Oyono O.L."/>
            <person name="Patti C."/>
            <person name="Phunkhang P."/>
            <person name="Pierre F."/>
            <person name="Priest M."/>
            <person name="Raghuraman S."/>
            <person name="Rege F."/>
            <person name="Reyes R."/>
            <person name="Rise C."/>
            <person name="Rogov P."/>
            <person name="Ross K."/>
            <person name="Ryan E."/>
            <person name="Settipalli S."/>
            <person name="Shea T."/>
            <person name="Sherpa N."/>
            <person name="Shi L."/>
            <person name="Shih D."/>
            <person name="Sparrow T."/>
            <person name="Spaulding J."/>
            <person name="Stalker J."/>
            <person name="Stange-Thomann N."/>
            <person name="Stavropoulos S."/>
            <person name="Stone C."/>
            <person name="Strader C."/>
            <person name="Tesfaye S."/>
            <person name="Thomson T."/>
            <person name="Thoulutsang Y."/>
            <person name="Thoulutsang D."/>
            <person name="Topham K."/>
            <person name="Topping I."/>
            <person name="Tsamla T."/>
            <person name="Vassiliev H."/>
            <person name="Vo A."/>
            <person name="Wangchuk T."/>
            <person name="Wangdi T."/>
            <person name="Weiand M."/>
            <person name="Wilkinson J."/>
            <person name="Wilson A."/>
            <person name="Yadav S."/>
            <person name="Young G."/>
            <person name="Yu Q."/>
            <person name="Zembek L."/>
            <person name="Zhong D."/>
            <person name="Zimmer A."/>
            <person name="Zwirko Z."/>
            <person name="Jaffe D.B."/>
            <person name="Alvarez P."/>
            <person name="Brockman W."/>
            <person name="Butler J."/>
            <person name="Chin C."/>
            <person name="Gnerre S."/>
            <person name="Grabherr M."/>
            <person name="Kleber M."/>
            <person name="Mauceli E."/>
            <person name="MacCallum I."/>
        </authorList>
    </citation>
    <scope>NUCLEOTIDE SEQUENCE [LARGE SCALE GENOMIC DNA]</scope>
    <source>
        <strain evidence="11">Tucson 15081-1352.22</strain>
    </source>
</reference>
<dbReference type="GO" id="GO:0045944">
    <property type="term" value="P:positive regulation of transcription by RNA polymerase II"/>
    <property type="evidence" value="ECO:0007669"/>
    <property type="project" value="UniProtKB-ARBA"/>
</dbReference>
<feature type="region of interest" description="Disordered" evidence="7">
    <location>
        <begin position="309"/>
        <end position="333"/>
    </location>
</feature>
<evidence type="ECO:0000256" key="2">
    <source>
        <dbReference type="ARBA" id="ARBA00022737"/>
    </source>
</evidence>
<accession>A0A0Q9XGM9</accession>
<evidence type="ECO:0000256" key="4">
    <source>
        <dbReference type="ARBA" id="ARBA00023125"/>
    </source>
</evidence>
<dbReference type="InterPro" id="IPR035965">
    <property type="entry name" value="PAS-like_dom_sf"/>
</dbReference>
<keyword evidence="6" id="KW-0539">Nucleus</keyword>
<dbReference type="CDD" id="cd19733">
    <property type="entry name" value="bHLH-PAS_trachealess_like"/>
    <property type="match status" value="1"/>
</dbReference>
<comment type="subcellular location">
    <subcellularLocation>
        <location evidence="1">Nucleus</location>
    </subcellularLocation>
</comment>
<feature type="region of interest" description="Disordered" evidence="7">
    <location>
        <begin position="572"/>
        <end position="628"/>
    </location>
</feature>
<sequence>MEHHGSGFVASPWAAVLGHHSMASDAGFAAAAAAAHVQNVAAAHHTHPMHGHPHSHPHSHPHPHHHHSHPHPHTHSHHHHHHLAAAAAAGGGMPMDLHVPQGFPYYRYREDALCWGDRKSMEEIGAAQSSVNARILELRKEKSRDAARSRRGKENYEFYELAKMLPLPAAITSQLDKASIIRLTISYLKLRDFSGHGDPPWTREASSSSKLKSAAIRRSPAVDLFEQHQGTHILQSLDGFALAVAADGRFLYISETVSIYLGLSQVEMTGSSIFDYIHQADHAEIADQLGLSLTSGGAGGGGSVGAGGGGGSGAAGLASPTSGASDDGSGTHVAASMTQASTSGYKGYDRSFCVRMKSTLTKRGCHFKSSGYRASDATSNCSGSNTNGKNVKNPASNYSVVLLLCKLRPQYTFSHTRKAQPPLLGMVALAIALPPPSVHEIRLECDMFVTRVNFDLRVAHCEPRVSDLLDYTPEDLVNKSLYCLCHAEDANRLRKSHTDLIEKGQVLTGYYRLMNKNGGYTWLQTCATVVCSTKNADEQNIICVNYVISNREYENLILDCCQLEPSVDSIKHEEGLGNDKSSGSPGGDASGEGNPHLSGDMKLGLGSPKTDAEGHTQRGRGRNAAHGSNLNSSLALIKDSPTPLGVEVDGVLPVTVSATPTPTPTPTGSAPSSKRKRKSKAAQQAEEQQADQQQVGQVGQLQAEQQQQQPLSKLPALEQQREPRSRLPSMVEDVQPAASADSAVKDLEHAMSKHLPSPSNNNNNNNNNQPSTDFSTDALIKQQQQQQAQQQLHAADANEKSSTIQWIGTPYQQPAPMPATALLRQLYANRESVIRATARQTPTGVGVPGVFYGEQQGGPLPTPPGSESSYENQYLQLHSAAAAASVPHPVGQKSGNSADAFTNLVSTYGGYHSSIDYHNAMTPPSSVSPRDSNNSAKLPSAAAPPGLLVGSNAGYDYADPLRGQYATPVDGSAGATLPLKPQAYTAGMHPHATTTTEGGVTYSNLDQPQYFAPHSSFHLYHKGSPASAWYSTPS</sequence>
<dbReference type="CDD" id="cd00130">
    <property type="entry name" value="PAS"/>
    <property type="match status" value="2"/>
</dbReference>
<keyword evidence="4" id="KW-0238">DNA-binding</keyword>
<evidence type="ECO:0000313" key="10">
    <source>
        <dbReference type="EMBL" id="KRG07643.1"/>
    </source>
</evidence>
<dbReference type="FunFam" id="3.30.450.20:FF:000054">
    <property type="entry name" value="Trachealess, isoform D"/>
    <property type="match status" value="1"/>
</dbReference>
<dbReference type="SUPFAM" id="SSF47459">
    <property type="entry name" value="HLH, helix-loop-helix DNA-binding domain"/>
    <property type="match status" value="1"/>
</dbReference>
<dbReference type="FunCoup" id="A0A0Q9XGM9">
    <property type="interactions" value="273"/>
</dbReference>
<name>A0A0Q9XGM9_DROMO</name>
<dbReference type="GO" id="GO:0000981">
    <property type="term" value="F:DNA-binding transcription factor activity, RNA polymerase II-specific"/>
    <property type="evidence" value="ECO:0007669"/>
    <property type="project" value="TreeGrafter"/>
</dbReference>
<organism evidence="10 11">
    <name type="scientific">Drosophila mojavensis</name>
    <name type="common">Fruit fly</name>
    <dbReference type="NCBI Taxonomy" id="7230"/>
    <lineage>
        <taxon>Eukaryota</taxon>
        <taxon>Metazoa</taxon>
        <taxon>Ecdysozoa</taxon>
        <taxon>Arthropoda</taxon>
        <taxon>Hexapoda</taxon>
        <taxon>Insecta</taxon>
        <taxon>Pterygota</taxon>
        <taxon>Neoptera</taxon>
        <taxon>Endopterygota</taxon>
        <taxon>Diptera</taxon>
        <taxon>Brachycera</taxon>
        <taxon>Muscomorpha</taxon>
        <taxon>Ephydroidea</taxon>
        <taxon>Drosophilidae</taxon>
        <taxon>Drosophila</taxon>
    </lineage>
</organism>
<dbReference type="GO" id="GO:0045165">
    <property type="term" value="P:cell fate commitment"/>
    <property type="evidence" value="ECO:0007669"/>
    <property type="project" value="UniProtKB-ARBA"/>
</dbReference>
<feature type="compositionally biased region" description="Basic residues" evidence="7">
    <location>
        <begin position="44"/>
        <end position="83"/>
    </location>
</feature>
<dbReference type="FunFam" id="3.30.450.20:FF:000089">
    <property type="entry name" value="Trachealess, isoform E"/>
    <property type="match status" value="1"/>
</dbReference>
<evidence type="ECO:0000256" key="3">
    <source>
        <dbReference type="ARBA" id="ARBA00023015"/>
    </source>
</evidence>
<dbReference type="InterPro" id="IPR013767">
    <property type="entry name" value="PAS_fold"/>
</dbReference>
<proteinExistence type="predicted"/>
<feature type="domain" description="BHLH" evidence="9">
    <location>
        <begin position="138"/>
        <end position="191"/>
    </location>
</feature>
<dbReference type="PANTHER" id="PTHR23043:SF26">
    <property type="entry name" value="PROTEIN TRACHEALESS"/>
    <property type="match status" value="1"/>
</dbReference>
<dbReference type="Proteomes" id="UP000009192">
    <property type="component" value="Unassembled WGS sequence"/>
</dbReference>
<feature type="region of interest" description="Disordered" evidence="7">
    <location>
        <begin position="43"/>
        <end position="88"/>
    </location>
</feature>
<keyword evidence="2" id="KW-0677">Repeat</keyword>
<evidence type="ECO:0000259" key="9">
    <source>
        <dbReference type="PROSITE" id="PS50888"/>
    </source>
</evidence>
<dbReference type="SMART" id="SM00353">
    <property type="entry name" value="HLH"/>
    <property type="match status" value="1"/>
</dbReference>
<feature type="compositionally biased region" description="Polar residues" evidence="7">
    <location>
        <begin position="922"/>
        <end position="937"/>
    </location>
</feature>
<feature type="region of interest" description="Disordered" evidence="7">
    <location>
        <begin position="921"/>
        <end position="945"/>
    </location>
</feature>
<feature type="domain" description="PAS" evidence="8">
    <location>
        <begin position="226"/>
        <end position="296"/>
    </location>
</feature>
<dbReference type="InterPro" id="IPR000014">
    <property type="entry name" value="PAS"/>
</dbReference>
<dbReference type="Pfam" id="PF23171">
    <property type="entry name" value="bHLH_HIF1A"/>
    <property type="match status" value="1"/>
</dbReference>
<feature type="domain" description="PAS" evidence="8">
    <location>
        <begin position="449"/>
        <end position="504"/>
    </location>
</feature>
<feature type="compositionally biased region" description="Low complexity" evidence="7">
    <location>
        <begin position="782"/>
        <end position="791"/>
    </location>
</feature>
<dbReference type="PROSITE" id="PS50888">
    <property type="entry name" value="BHLH"/>
    <property type="match status" value="1"/>
</dbReference>
<evidence type="ECO:0000256" key="6">
    <source>
        <dbReference type="ARBA" id="ARBA00023242"/>
    </source>
</evidence>
<dbReference type="Pfam" id="PF08447">
    <property type="entry name" value="PAS_3"/>
    <property type="match status" value="1"/>
</dbReference>
<feature type="compositionally biased region" description="Low complexity" evidence="7">
    <location>
        <begin position="315"/>
        <end position="325"/>
    </location>
</feature>
<feature type="compositionally biased region" description="Low complexity" evidence="7">
    <location>
        <begin position="681"/>
        <end position="709"/>
    </location>
</feature>
<dbReference type="Gene3D" id="3.30.450.20">
    <property type="entry name" value="PAS domain"/>
    <property type="match status" value="2"/>
</dbReference>
<dbReference type="OrthoDB" id="6021714at2759"/>